<proteinExistence type="predicted"/>
<evidence type="ECO:0000313" key="5">
    <source>
        <dbReference type="EMBL" id="GBP87192.1"/>
    </source>
</evidence>
<accession>A0A4C1ZIE9</accession>
<dbReference type="InterPro" id="IPR017868">
    <property type="entry name" value="Filamin/ABP280_repeat-like"/>
</dbReference>
<feature type="domain" description="B box-type" evidence="4">
    <location>
        <begin position="76"/>
        <end position="119"/>
    </location>
</feature>
<dbReference type="Pfam" id="PF00630">
    <property type="entry name" value="Filamin"/>
    <property type="match status" value="1"/>
</dbReference>
<dbReference type="InterPro" id="IPR000315">
    <property type="entry name" value="Znf_B-box"/>
</dbReference>
<gene>
    <name evidence="5" type="primary">TRIM45</name>
    <name evidence="5" type="ORF">EVAR_64642_1</name>
</gene>
<evidence type="ECO:0000259" key="4">
    <source>
        <dbReference type="PROSITE" id="PS50119"/>
    </source>
</evidence>
<dbReference type="InterPro" id="IPR001298">
    <property type="entry name" value="Filamin/ABP280_rpt"/>
</dbReference>
<dbReference type="GO" id="GO:0061630">
    <property type="term" value="F:ubiquitin protein ligase activity"/>
    <property type="evidence" value="ECO:0007669"/>
    <property type="project" value="TreeGrafter"/>
</dbReference>
<evidence type="ECO:0000256" key="3">
    <source>
        <dbReference type="PROSITE-ProRule" id="PRU00087"/>
    </source>
</evidence>
<dbReference type="PROSITE" id="PS50119">
    <property type="entry name" value="ZF_BBOX"/>
    <property type="match status" value="2"/>
</dbReference>
<dbReference type="SUPFAM" id="SSF57845">
    <property type="entry name" value="B-box zinc-binding domain"/>
    <property type="match status" value="1"/>
</dbReference>
<reference evidence="5 6" key="1">
    <citation type="journal article" date="2019" name="Commun. Biol.">
        <title>The bagworm genome reveals a unique fibroin gene that provides high tensile strength.</title>
        <authorList>
            <person name="Kono N."/>
            <person name="Nakamura H."/>
            <person name="Ohtoshi R."/>
            <person name="Tomita M."/>
            <person name="Numata K."/>
            <person name="Arakawa K."/>
        </authorList>
    </citation>
    <scope>NUCLEOTIDE SEQUENCE [LARGE SCALE GENOMIC DNA]</scope>
</reference>
<dbReference type="SMART" id="SM00336">
    <property type="entry name" value="BBOX"/>
    <property type="match status" value="2"/>
</dbReference>
<dbReference type="AlphaFoldDB" id="A0A4C1ZIE9"/>
<keyword evidence="2" id="KW-0479">Metal-binding</keyword>
<protein>
    <submittedName>
        <fullName evidence="5">Tripartite motif-containing protein 45</fullName>
    </submittedName>
</protein>
<dbReference type="PROSITE" id="PS50194">
    <property type="entry name" value="FILAMIN_REPEAT"/>
    <property type="match status" value="1"/>
</dbReference>
<dbReference type="SUPFAM" id="SSF81296">
    <property type="entry name" value="E set domains"/>
    <property type="match status" value="1"/>
</dbReference>
<evidence type="ECO:0000313" key="6">
    <source>
        <dbReference type="Proteomes" id="UP000299102"/>
    </source>
</evidence>
<dbReference type="Gene3D" id="3.30.160.60">
    <property type="entry name" value="Classic Zinc Finger"/>
    <property type="match status" value="1"/>
</dbReference>
<keyword evidence="2" id="KW-0863">Zinc-finger</keyword>
<keyword evidence="1" id="KW-0677">Repeat</keyword>
<dbReference type="STRING" id="151549.A0A4C1ZIE9"/>
<dbReference type="Proteomes" id="UP000299102">
    <property type="component" value="Unassembled WGS sequence"/>
</dbReference>
<dbReference type="InterPro" id="IPR014756">
    <property type="entry name" value="Ig_E-set"/>
</dbReference>
<dbReference type="InterPro" id="IPR047153">
    <property type="entry name" value="TRIM45/56/19-like"/>
</dbReference>
<organism evidence="5 6">
    <name type="scientific">Eumeta variegata</name>
    <name type="common">Bagworm moth</name>
    <name type="synonym">Eumeta japonica</name>
    <dbReference type="NCBI Taxonomy" id="151549"/>
    <lineage>
        <taxon>Eukaryota</taxon>
        <taxon>Metazoa</taxon>
        <taxon>Ecdysozoa</taxon>
        <taxon>Arthropoda</taxon>
        <taxon>Hexapoda</taxon>
        <taxon>Insecta</taxon>
        <taxon>Pterygota</taxon>
        <taxon>Neoptera</taxon>
        <taxon>Endopterygota</taxon>
        <taxon>Lepidoptera</taxon>
        <taxon>Glossata</taxon>
        <taxon>Ditrysia</taxon>
        <taxon>Tineoidea</taxon>
        <taxon>Psychidae</taxon>
        <taxon>Oiketicinae</taxon>
        <taxon>Eumeta</taxon>
    </lineage>
</organism>
<name>A0A4C1ZIE9_EUMVA</name>
<dbReference type="SMART" id="SM00557">
    <property type="entry name" value="IG_FLMN"/>
    <property type="match status" value="1"/>
</dbReference>
<dbReference type="PANTHER" id="PTHR25462:SF291">
    <property type="entry name" value="E3 UBIQUITIN-PROTEIN LIGASE TRIM45"/>
    <property type="match status" value="1"/>
</dbReference>
<evidence type="ECO:0000256" key="1">
    <source>
        <dbReference type="ARBA" id="ARBA00022737"/>
    </source>
</evidence>
<keyword evidence="2" id="KW-0862">Zinc</keyword>
<evidence type="ECO:0000256" key="2">
    <source>
        <dbReference type="PROSITE-ProRule" id="PRU00024"/>
    </source>
</evidence>
<dbReference type="GO" id="GO:0008270">
    <property type="term" value="F:zinc ion binding"/>
    <property type="evidence" value="ECO:0007669"/>
    <property type="project" value="UniProtKB-KW"/>
</dbReference>
<dbReference type="OrthoDB" id="264520at2759"/>
<dbReference type="InterPro" id="IPR013783">
    <property type="entry name" value="Ig-like_fold"/>
</dbReference>
<dbReference type="EMBL" id="BGZK01001843">
    <property type="protein sequence ID" value="GBP87192.1"/>
    <property type="molecule type" value="Genomic_DNA"/>
</dbReference>
<dbReference type="Pfam" id="PF00643">
    <property type="entry name" value="zf-B_box"/>
    <property type="match status" value="1"/>
</dbReference>
<sequence length="558" mass="60543">MLTYSYSSRCYVDAPLITLRAAGGGGGAKISGKSVQLIVCPRCGGETPLPLGGVAALPLNTLLQRRLVAAAMLDDRSSVLCDLCTTDNKAERHCSQCLVSVCSSCGNSHDRRRHSLRPLIAPAPTPTLTCALHPHAELSVYCATCQQVVCRSCCIISHGGHALSGAARAAAERARLLRAACERATHVPAQAARAAVVLEEHGRKEQFEAGRLESEVASWAERYRRAVEAHARGLLGAAARARLRHEEKVAVKTQELKERIFQAEEAVRFAEQFLLSCALGSDSTSAHVSKLDLVLYDLTIDYRQLHCYTVAKLLCWFTVKVLNEAREDEVLSLSGPILRRLERVCDLASLSEPPRCEMRFSPTAPAHKDEFQLYGRLLTKTPDATRTVLVSDGLRDLRVEHEHTLEVETRDANGERVWAGGASVAAYLRRSDSSAPPSVLRVSDRGDGVYALTLTPPKPGAYLLAITLDNKPIKGSPYECAARVARAHSGKFHCCAFCSSGGRRDAHCACGSVMAPGYKGCGHGHAGHPGARHWSCCGSLQRRGECMRPLTQTYQFSL</sequence>
<dbReference type="GO" id="GO:0005654">
    <property type="term" value="C:nucleoplasm"/>
    <property type="evidence" value="ECO:0007669"/>
    <property type="project" value="TreeGrafter"/>
</dbReference>
<dbReference type="Gene3D" id="2.60.40.10">
    <property type="entry name" value="Immunoglobulins"/>
    <property type="match status" value="1"/>
</dbReference>
<comment type="caution">
    <text evidence="5">The sequence shown here is derived from an EMBL/GenBank/DDBJ whole genome shotgun (WGS) entry which is preliminary data.</text>
</comment>
<feature type="repeat" description="Filamin" evidence="3">
    <location>
        <begin position="379"/>
        <end position="482"/>
    </location>
</feature>
<keyword evidence="6" id="KW-1185">Reference proteome</keyword>
<dbReference type="PANTHER" id="PTHR25462">
    <property type="entry name" value="BONUS, ISOFORM C-RELATED"/>
    <property type="match status" value="1"/>
</dbReference>
<feature type="domain" description="B box-type" evidence="4">
    <location>
        <begin position="125"/>
        <end position="166"/>
    </location>
</feature>